<dbReference type="STRING" id="70996.SE18_19315"/>
<dbReference type="OrthoDB" id="9832042at2"/>
<evidence type="ECO:0000313" key="1">
    <source>
        <dbReference type="EMBL" id="KPL83363.1"/>
    </source>
</evidence>
<gene>
    <name evidence="1" type="ORF">SE18_19315</name>
</gene>
<dbReference type="EMBL" id="LGKP01000029">
    <property type="protein sequence ID" value="KPL83363.1"/>
    <property type="molecule type" value="Genomic_DNA"/>
</dbReference>
<protein>
    <submittedName>
        <fullName evidence="1">Uncharacterized protein</fullName>
    </submittedName>
</protein>
<dbReference type="PROSITE" id="PS51257">
    <property type="entry name" value="PROKAR_LIPOPROTEIN"/>
    <property type="match status" value="1"/>
</dbReference>
<proteinExistence type="predicted"/>
<reference evidence="1 2" key="1">
    <citation type="submission" date="2015-07" db="EMBL/GenBank/DDBJ databases">
        <title>Whole genome sequence of Herpetosiphon geysericola DSM 7119.</title>
        <authorList>
            <person name="Hemp J."/>
            <person name="Ward L.M."/>
            <person name="Pace L.A."/>
            <person name="Fischer W.W."/>
        </authorList>
    </citation>
    <scope>NUCLEOTIDE SEQUENCE [LARGE SCALE GENOMIC DNA]</scope>
    <source>
        <strain evidence="1 2">DSM 7119</strain>
    </source>
</reference>
<comment type="caution">
    <text evidence="1">The sequence shown here is derived from an EMBL/GenBank/DDBJ whole genome shotgun (WGS) entry which is preliminary data.</text>
</comment>
<name>A0A0P6XSM1_9CHLR</name>
<dbReference type="RefSeq" id="WP_054536102.1">
    <property type="nucleotide sequence ID" value="NZ_LGKP01000029.1"/>
</dbReference>
<keyword evidence="2" id="KW-1185">Reference proteome</keyword>
<organism evidence="1 2">
    <name type="scientific">Herpetosiphon geysericola</name>
    <dbReference type="NCBI Taxonomy" id="70996"/>
    <lineage>
        <taxon>Bacteria</taxon>
        <taxon>Bacillati</taxon>
        <taxon>Chloroflexota</taxon>
        <taxon>Chloroflexia</taxon>
        <taxon>Herpetosiphonales</taxon>
        <taxon>Herpetosiphonaceae</taxon>
        <taxon>Herpetosiphon</taxon>
    </lineage>
</organism>
<sequence length="132" mass="14833">MRRFTLLLRATIWVWLSIVVLAGCSTAPNQAPSYRFQIVDAQQKPILAANVSLRWSDEPTPFSVSRTDNQGFVGGMVIVQGAPENWSRELVVIATESTFDYDTDLMRDRSTTLTVTLQHSKQLEQTITIDSD</sequence>
<dbReference type="Proteomes" id="UP000050277">
    <property type="component" value="Unassembled WGS sequence"/>
</dbReference>
<dbReference type="AlphaFoldDB" id="A0A0P6XSM1"/>
<accession>A0A0P6XSM1</accession>
<evidence type="ECO:0000313" key="2">
    <source>
        <dbReference type="Proteomes" id="UP000050277"/>
    </source>
</evidence>